<reference evidence="1 2" key="1">
    <citation type="journal article" date="2022" name="bioRxiv">
        <title>An ancient truncated duplication of the anti-Mullerian hormone receptor type 2 gene is a potential conserved master sex determinant in the Pangasiidae catfish family.</title>
        <authorList>
            <person name="Wen M."/>
            <person name="Pan Q."/>
            <person name="Jouanno E."/>
            <person name="Montfort J."/>
            <person name="Zahm M."/>
            <person name="Cabau C."/>
            <person name="Klopp C."/>
            <person name="Iampietro C."/>
            <person name="Roques C."/>
            <person name="Bouchez O."/>
            <person name="Castinel A."/>
            <person name="Donnadieu C."/>
            <person name="Parrinello H."/>
            <person name="Poncet C."/>
            <person name="Belmonte E."/>
            <person name="Gautier V."/>
            <person name="Avarre J.-C."/>
            <person name="Dugue R."/>
            <person name="Gustiano R."/>
            <person name="Ha T.T.T."/>
            <person name="Campet M."/>
            <person name="Sriphairoj K."/>
            <person name="Ribolli J."/>
            <person name="de Almeida F.L."/>
            <person name="Desvignes T."/>
            <person name="Postlethwait J.H."/>
            <person name="Bucao C.F."/>
            <person name="Robinson-Rechavi M."/>
            <person name="Bobe J."/>
            <person name="Herpin A."/>
            <person name="Guiguen Y."/>
        </authorList>
    </citation>
    <scope>NUCLEOTIDE SEQUENCE [LARGE SCALE GENOMIC DNA]</scope>
    <source>
        <strain evidence="1">YG-Dec2019</strain>
    </source>
</reference>
<organism evidence="1 2">
    <name type="scientific">Pangasianodon gigas</name>
    <name type="common">Mekong giant catfish</name>
    <name type="synonym">Pangasius gigas</name>
    <dbReference type="NCBI Taxonomy" id="30993"/>
    <lineage>
        <taxon>Eukaryota</taxon>
        <taxon>Metazoa</taxon>
        <taxon>Chordata</taxon>
        <taxon>Craniata</taxon>
        <taxon>Vertebrata</taxon>
        <taxon>Euteleostomi</taxon>
        <taxon>Actinopterygii</taxon>
        <taxon>Neopterygii</taxon>
        <taxon>Teleostei</taxon>
        <taxon>Ostariophysi</taxon>
        <taxon>Siluriformes</taxon>
        <taxon>Pangasiidae</taxon>
        <taxon>Pangasianodon</taxon>
    </lineage>
</organism>
<evidence type="ECO:0000313" key="2">
    <source>
        <dbReference type="Proteomes" id="UP000829447"/>
    </source>
</evidence>
<comment type="caution">
    <text evidence="1">The sequence shown here is derived from an EMBL/GenBank/DDBJ whole genome shotgun (WGS) entry which is preliminary data.</text>
</comment>
<keyword evidence="2" id="KW-1185">Reference proteome</keyword>
<protein>
    <submittedName>
        <fullName evidence="1">Uncharacterized protein</fullName>
    </submittedName>
</protein>
<gene>
    <name evidence="1" type="ORF">PGIGA_G00121310</name>
</gene>
<accession>A0ACC5XH98</accession>
<evidence type="ECO:0000313" key="1">
    <source>
        <dbReference type="EMBL" id="MCI4390321.1"/>
    </source>
</evidence>
<name>A0ACC5XH98_PANGG</name>
<sequence length="317" mass="34829">MSYLAGILVIGGRGGKAFDFNGVGNGATLRKIWVWAGGWQIKAIKVWLTDGQSQEFGEPAGSFSEFILEDGEHFTSLSLWGNGAGTRLGAIKFKTNRSREFFAHMTSWGLKTEYPVDVGSGICMGITGHAGSDIDCLGFIFINTIRSTQLTDVWYPTLHDVIPNVAVEEMKSMSYQNNTTETLNYTLETSKKITKRSSWSVTNKLEFTFSMEVKAGIPEVAEISTGFGFKVGSEDTFTLDFTEEKNEKFSFPITVPPGKTMDADMTIGRAVVDLPYTGTVQITCYNNSVLEFKTSGTYKGVTYTKAKIVVKESAKSL</sequence>
<dbReference type="Proteomes" id="UP000829447">
    <property type="component" value="Linkage Group LG20"/>
</dbReference>
<proteinExistence type="predicted"/>
<dbReference type="EMBL" id="CM040473">
    <property type="protein sequence ID" value="MCI4390321.1"/>
    <property type="molecule type" value="Genomic_DNA"/>
</dbReference>